<feature type="compositionally biased region" description="Basic residues" evidence="1">
    <location>
        <begin position="25"/>
        <end position="38"/>
    </location>
</feature>
<feature type="non-terminal residue" evidence="2">
    <location>
        <position position="1"/>
    </location>
</feature>
<feature type="non-terminal residue" evidence="2">
    <location>
        <position position="176"/>
    </location>
</feature>
<dbReference type="AlphaFoldDB" id="A0A6J4HDC9"/>
<evidence type="ECO:0000256" key="1">
    <source>
        <dbReference type="SAM" id="MobiDB-lite"/>
    </source>
</evidence>
<feature type="compositionally biased region" description="Pro residues" evidence="1">
    <location>
        <begin position="164"/>
        <end position="176"/>
    </location>
</feature>
<feature type="compositionally biased region" description="Basic and acidic residues" evidence="1">
    <location>
        <begin position="39"/>
        <end position="60"/>
    </location>
</feature>
<protein>
    <submittedName>
        <fullName evidence="2">Uncharacterized protein</fullName>
    </submittedName>
</protein>
<organism evidence="2">
    <name type="scientific">uncultured Acidimicrobiales bacterium</name>
    <dbReference type="NCBI Taxonomy" id="310071"/>
    <lineage>
        <taxon>Bacteria</taxon>
        <taxon>Bacillati</taxon>
        <taxon>Actinomycetota</taxon>
        <taxon>Acidimicrobiia</taxon>
        <taxon>Acidimicrobiales</taxon>
        <taxon>environmental samples</taxon>
    </lineage>
</organism>
<feature type="compositionally biased region" description="Basic and acidic residues" evidence="1">
    <location>
        <begin position="116"/>
        <end position="125"/>
    </location>
</feature>
<accession>A0A6J4HDC9</accession>
<feature type="compositionally biased region" description="Basic residues" evidence="1">
    <location>
        <begin position="1"/>
        <end position="10"/>
    </location>
</feature>
<dbReference type="EMBL" id="CADCTF010000030">
    <property type="protein sequence ID" value="CAA9221598.1"/>
    <property type="molecule type" value="Genomic_DNA"/>
</dbReference>
<reference evidence="2" key="1">
    <citation type="submission" date="2020-02" db="EMBL/GenBank/DDBJ databases">
        <authorList>
            <person name="Meier V. D."/>
        </authorList>
    </citation>
    <scope>NUCLEOTIDE SEQUENCE</scope>
    <source>
        <strain evidence="2">AVDCRST_MAG50</strain>
    </source>
</reference>
<evidence type="ECO:0000313" key="2">
    <source>
        <dbReference type="EMBL" id="CAA9221598.1"/>
    </source>
</evidence>
<proteinExistence type="predicted"/>
<feature type="region of interest" description="Disordered" evidence="1">
    <location>
        <begin position="1"/>
        <end position="176"/>
    </location>
</feature>
<name>A0A6J4HDC9_9ACTN</name>
<sequence>EHRDRPRHPALGRLGGVRSGAERRPLRRVANRRGSRRPPRLERRRAAEPAHPRSRHDLRPVPHRAVAGGGISHSRSGPSLGRGGAKVGPRGWWPADTALAGGRAGGTRCHGRRRAERHERGELGQRQRVRRPARLGLGQAHGRVLRPCRSLGSAADGRHHRVLAPPPGRHQSPVPV</sequence>
<gene>
    <name evidence="2" type="ORF">AVDCRST_MAG50-612</name>
</gene>